<proteinExistence type="predicted"/>
<dbReference type="OrthoDB" id="1495085at2"/>
<comment type="caution">
    <text evidence="1">The sequence shown here is derived from an EMBL/GenBank/DDBJ whole genome shotgun (WGS) entry which is preliminary data.</text>
</comment>
<dbReference type="Proteomes" id="UP000051936">
    <property type="component" value="Unassembled WGS sequence"/>
</dbReference>
<name>A0A0R3E057_9BRAD</name>
<dbReference type="AlphaFoldDB" id="A0A0R3E057"/>
<gene>
    <name evidence="1" type="ORF">AOQ71_08550</name>
</gene>
<protein>
    <submittedName>
        <fullName evidence="1">Uncharacterized protein</fullName>
    </submittedName>
</protein>
<dbReference type="EMBL" id="LJYG01000041">
    <property type="protein sequence ID" value="KRQ15594.1"/>
    <property type="molecule type" value="Genomic_DNA"/>
</dbReference>
<evidence type="ECO:0000313" key="2">
    <source>
        <dbReference type="Proteomes" id="UP000051936"/>
    </source>
</evidence>
<keyword evidence="2" id="KW-1185">Reference proteome</keyword>
<organism evidence="1 2">
    <name type="scientific">Bradyrhizobium manausense</name>
    <dbReference type="NCBI Taxonomy" id="989370"/>
    <lineage>
        <taxon>Bacteria</taxon>
        <taxon>Pseudomonadati</taxon>
        <taxon>Pseudomonadota</taxon>
        <taxon>Alphaproteobacteria</taxon>
        <taxon>Hyphomicrobiales</taxon>
        <taxon>Nitrobacteraceae</taxon>
        <taxon>Bradyrhizobium</taxon>
    </lineage>
</organism>
<sequence>MAKRVLAIGIEPGSADYSTFPQLTPALVRDYIEAQLLRLRGLGYEVTSCLIDLDATAEAAVTAALREEHFDCVVIGAGLREPKERLLLFEKVLNLVHHLAPQAAICFNTTPADTVEAVQRWLDP</sequence>
<dbReference type="STRING" id="989370.AOQ71_08550"/>
<accession>A0A0R3E057</accession>
<evidence type="ECO:0000313" key="1">
    <source>
        <dbReference type="EMBL" id="KRQ15594.1"/>
    </source>
</evidence>
<dbReference type="RefSeq" id="WP_057744433.1">
    <property type="nucleotide sequence ID" value="NZ_LJYG01000041.1"/>
</dbReference>
<reference evidence="1 2" key="1">
    <citation type="submission" date="2015-09" db="EMBL/GenBank/DDBJ databases">
        <title>Draft Genome Sequence of Bradyrhizobium manausense Strain BR 3351T, a Novel Symbiotic Nitrogen-Fixing Alphaproteobacterium Isolated from Brazilian Amazon Rain Forest.</title>
        <authorList>
            <person name="De Araujo J.L."/>
            <person name="Zilli J.E."/>
        </authorList>
    </citation>
    <scope>NUCLEOTIDE SEQUENCE [LARGE SCALE GENOMIC DNA]</scope>
    <source>
        <strain evidence="1 2">BR3351</strain>
    </source>
</reference>